<reference evidence="1 2" key="1">
    <citation type="submission" date="2024-08" db="EMBL/GenBank/DDBJ databases">
        <title>Tateyamaria sp. nov., isolated from marine algae.</title>
        <authorList>
            <person name="Choi B.J."/>
            <person name="Kim J.M."/>
            <person name="Lee J.K."/>
            <person name="Choi D.G."/>
            <person name="Bayburt H."/>
            <person name="Baek J.H."/>
            <person name="Han D.M."/>
            <person name="Jeon C.O."/>
        </authorList>
    </citation>
    <scope>NUCLEOTIDE SEQUENCE [LARGE SCALE GENOMIC DNA]</scope>
    <source>
        <strain evidence="1 2">KMU-156</strain>
    </source>
</reference>
<keyword evidence="2" id="KW-1185">Reference proteome</keyword>
<evidence type="ECO:0000313" key="1">
    <source>
        <dbReference type="EMBL" id="MFL4470081.1"/>
    </source>
</evidence>
<sequence length="290" mass="31874">MVQPLQAESWQQAVRSEVAAIEDAVAPYRDIRQAQAKGWRRTTSHVPLMGEHWTRRDGVDYVIGDALDLRRPSNLIYADLGGRMELIAVSYVVRIGPNDPMPEGFSGPADVWHVHNLDQILAALGEKRPLVAGLGSRWVSRNFAQDGNRRLAMVHVWLHGNNPAGVFENLNPTLPYRRLGLGSVYSSGASLEAAQGIALAHPDGCENELSGKLWLAAVTGQRKRTLAQVCRQLQAQVQAALDRPPAELNQFAAEAWRVFDAQRFMVLSGDEQRRMLSIVEGAGGTCAVVQ</sequence>
<name>A0ABW8UVV5_9RHOB</name>
<evidence type="ECO:0000313" key="2">
    <source>
        <dbReference type="Proteomes" id="UP001627408"/>
    </source>
</evidence>
<dbReference type="RefSeq" id="WP_407591952.1">
    <property type="nucleotide sequence ID" value="NZ_JBHDIY010000002.1"/>
</dbReference>
<comment type="caution">
    <text evidence="1">The sequence shown here is derived from an EMBL/GenBank/DDBJ whole genome shotgun (WGS) entry which is preliminary data.</text>
</comment>
<organism evidence="1 2">
    <name type="scientific">Tateyamaria armeniaca</name>
    <dbReference type="NCBI Taxonomy" id="2518930"/>
    <lineage>
        <taxon>Bacteria</taxon>
        <taxon>Pseudomonadati</taxon>
        <taxon>Pseudomonadota</taxon>
        <taxon>Alphaproteobacteria</taxon>
        <taxon>Rhodobacterales</taxon>
        <taxon>Roseobacteraceae</taxon>
        <taxon>Tateyamaria</taxon>
    </lineage>
</organism>
<accession>A0ABW8UVV5</accession>
<dbReference type="EMBL" id="JBHDIY010000002">
    <property type="protein sequence ID" value="MFL4470081.1"/>
    <property type="molecule type" value="Genomic_DNA"/>
</dbReference>
<proteinExistence type="predicted"/>
<dbReference type="Proteomes" id="UP001627408">
    <property type="component" value="Unassembled WGS sequence"/>
</dbReference>
<protein>
    <submittedName>
        <fullName evidence="1">Uncharacterized protein</fullName>
    </submittedName>
</protein>
<gene>
    <name evidence="1" type="ORF">ACERZ8_09460</name>
</gene>